<gene>
    <name evidence="2" type="ORF">OVS_03960</name>
</gene>
<dbReference type="EMBL" id="CP006935">
    <property type="protein sequence ID" value="AHC40523.1"/>
    <property type="molecule type" value="Genomic_DNA"/>
</dbReference>
<dbReference type="RefSeq" id="WP_024071549.1">
    <property type="nucleotide sequence ID" value="NC_023062.1"/>
</dbReference>
<organism evidence="2 3">
    <name type="scientific">Mycoplasma ovis str. Michigan</name>
    <dbReference type="NCBI Taxonomy" id="1415773"/>
    <lineage>
        <taxon>Bacteria</taxon>
        <taxon>Bacillati</taxon>
        <taxon>Mycoplasmatota</taxon>
        <taxon>Mollicutes</taxon>
        <taxon>Mycoplasmataceae</taxon>
        <taxon>Mycoplasma</taxon>
    </lineage>
</organism>
<protein>
    <submittedName>
        <fullName evidence="2">Uncharacterized protein</fullName>
    </submittedName>
</protein>
<evidence type="ECO:0000313" key="2">
    <source>
        <dbReference type="EMBL" id="AHC40523.1"/>
    </source>
</evidence>
<keyword evidence="3" id="KW-1185">Reference proteome</keyword>
<accession>A0ABM5P2E5</accession>
<proteinExistence type="predicted"/>
<dbReference type="Proteomes" id="UP000018745">
    <property type="component" value="Chromosome"/>
</dbReference>
<reference evidence="2 3" key="1">
    <citation type="journal article" date="2014" name="Genome Announc.">
        <title>Complete Genome Sequence of Mycoplasma ovis Strain Michigan, a Hemoplasma of Sheep with Two Distinct 16S rRNA Genes.</title>
        <authorList>
            <person name="Deshuillers P.L."/>
            <person name="Santos A.P."/>
            <person name="do Nascimento N.C."/>
            <person name="Hampel J.A."/>
            <person name="Bergin I.L."/>
            <person name="Dyson M.C."/>
            <person name="Messick J.B."/>
        </authorList>
    </citation>
    <scope>NUCLEOTIDE SEQUENCE [LARGE SCALE GENOMIC DNA]</scope>
    <source>
        <strain evidence="2 3">Michigan</strain>
    </source>
</reference>
<name>A0ABM5P2E5_9MOLU</name>
<feature type="region of interest" description="Disordered" evidence="1">
    <location>
        <begin position="58"/>
        <end position="81"/>
    </location>
</feature>
<evidence type="ECO:0000313" key="3">
    <source>
        <dbReference type="Proteomes" id="UP000018745"/>
    </source>
</evidence>
<evidence type="ECO:0000256" key="1">
    <source>
        <dbReference type="SAM" id="MobiDB-lite"/>
    </source>
</evidence>
<sequence>MASPKVLILGGAGGLLLGGAAVGVGIRQFRGTTVVNAEVTPELQAKYKTQLESKEQRIKQLSDELTTKTESVSSEKAKYEKELAEKEENLQELEKLQKDFDNTTKELTKQLEDKKKETDDTKLSLAKLKKEQTDYSETKKQLETRLK</sequence>